<evidence type="ECO:0000313" key="4">
    <source>
        <dbReference type="EMBL" id="QGY33190.1"/>
    </source>
</evidence>
<proteinExistence type="inferred from homology"/>
<evidence type="ECO:0000313" key="5">
    <source>
        <dbReference type="Proteomes" id="UP000502005"/>
    </source>
</evidence>
<dbReference type="SMART" id="SM01119">
    <property type="entry name" value="D-ser_dehydrat"/>
    <property type="match status" value="1"/>
</dbReference>
<reference evidence="4 5" key="1">
    <citation type="submission" date="2017-11" db="EMBL/GenBank/DDBJ databases">
        <title>Genome sequence of Pantoea cypripedii NE1.</title>
        <authorList>
            <person name="Nascimento F.X."/>
        </authorList>
    </citation>
    <scope>NUCLEOTIDE SEQUENCE [LARGE SCALE GENOMIC DNA]</scope>
    <source>
        <strain evidence="4 5">NE1</strain>
        <plasmid evidence="5">pne1b</plasmid>
    </source>
</reference>
<organism evidence="4 5">
    <name type="scientific">Pantoea cypripedii</name>
    <name type="common">Pectobacterium cypripedii</name>
    <name type="synonym">Erwinia cypripedii</name>
    <dbReference type="NCBI Taxonomy" id="55209"/>
    <lineage>
        <taxon>Bacteria</taxon>
        <taxon>Pseudomonadati</taxon>
        <taxon>Pseudomonadota</taxon>
        <taxon>Gammaproteobacteria</taxon>
        <taxon>Enterobacterales</taxon>
        <taxon>Erwiniaceae</taxon>
        <taxon>Pantoea</taxon>
    </lineage>
</organism>
<evidence type="ECO:0000256" key="2">
    <source>
        <dbReference type="ARBA" id="ARBA00023239"/>
    </source>
</evidence>
<dbReference type="Gene3D" id="2.40.37.20">
    <property type="entry name" value="D-serine dehydratase-like domain"/>
    <property type="match status" value="1"/>
</dbReference>
<evidence type="ECO:0000256" key="1">
    <source>
        <dbReference type="ARBA" id="ARBA00005323"/>
    </source>
</evidence>
<keyword evidence="2" id="KW-0456">Lyase</keyword>
<dbReference type="SUPFAM" id="SSF51419">
    <property type="entry name" value="PLP-binding barrel"/>
    <property type="match status" value="1"/>
</dbReference>
<dbReference type="InterPro" id="IPR051466">
    <property type="entry name" value="D-amino_acid_metab_enzyme"/>
</dbReference>
<dbReference type="Pfam" id="PF01168">
    <property type="entry name" value="Ala_racemase_N"/>
    <property type="match status" value="1"/>
</dbReference>
<geneLocation type="plasmid" evidence="5">
    <name>pne1b</name>
</geneLocation>
<sequence>MKNHIFTLSSGFRGFPPGAEPVASTDIASRNWSPVTGEMALPLLSLDLQTFNDNVDAMMSIVKSHGAKIAPHGKTPMSPVLARQMVDSGAWGTSVADLRQAEVMLAGGLNKILLANQIGGHAAVTRLAGLLRKYPKAELLLFVDTPEFIDALEEQYAQEPSLPPLGLLIEISCGRGGVSTEGEFAAMLHRIDSNNDERLTLQGIAFYEGTCMKEDIHETEENLKKLFERVDKSLFLLKEVFGDQENVIISAGGSSLFDYVIEYFTRAREKYPTIQLLLRSGACFFSDNGNIRARLGRIAGRGKLGKESSMIIASFFKPTLRLWAEVISRNGESIAICGLGMRDSSIDQGVPIPLALWRGGNKVADIMDKSQTVKLNDQHAFIDIHEEEFRVGDVIEFGIRHPCTCIDKHDIIYGLNQNVTVTAAYKTFFG</sequence>
<dbReference type="EMBL" id="CP024770">
    <property type="protein sequence ID" value="QGY33190.1"/>
    <property type="molecule type" value="Genomic_DNA"/>
</dbReference>
<dbReference type="PANTHER" id="PTHR28004:SF8">
    <property type="entry name" value="D-SERINE DEAMINASE"/>
    <property type="match status" value="1"/>
</dbReference>
<dbReference type="InterPro" id="IPR042208">
    <property type="entry name" value="D-ser_dehydrat-like_sf"/>
</dbReference>
<feature type="domain" description="D-serine dehydratase-like" evidence="3">
    <location>
        <begin position="319"/>
        <end position="416"/>
    </location>
</feature>
<dbReference type="Gene3D" id="3.20.20.10">
    <property type="entry name" value="Alanine racemase"/>
    <property type="match status" value="1"/>
</dbReference>
<comment type="similarity">
    <text evidence="1">Belongs to the DSD1 family.</text>
</comment>
<protein>
    <submittedName>
        <fullName evidence="4">Amino acid deaminase</fullName>
    </submittedName>
</protein>
<name>A0A6B9GCN4_PANCY</name>
<dbReference type="InterPro" id="IPR029066">
    <property type="entry name" value="PLP-binding_barrel"/>
</dbReference>
<dbReference type="InterPro" id="IPR001608">
    <property type="entry name" value="Ala_racemase_N"/>
</dbReference>
<dbReference type="RefSeq" id="WP_208719372.1">
    <property type="nucleotide sequence ID" value="NZ_CP024770.1"/>
</dbReference>
<evidence type="ECO:0000259" key="3">
    <source>
        <dbReference type="SMART" id="SM01119"/>
    </source>
</evidence>
<dbReference type="Pfam" id="PF14031">
    <property type="entry name" value="D-ser_dehydrat"/>
    <property type="match status" value="1"/>
</dbReference>
<dbReference type="InterPro" id="IPR026956">
    <property type="entry name" value="D-ser_dehydrat-like_dom"/>
</dbReference>
<gene>
    <name evidence="4" type="ORF">CUN67_30235</name>
</gene>
<dbReference type="Proteomes" id="UP000502005">
    <property type="component" value="Plasmid pNE1B"/>
</dbReference>
<dbReference type="PANTHER" id="PTHR28004">
    <property type="entry name" value="ZGC:162816-RELATED"/>
    <property type="match status" value="1"/>
</dbReference>
<accession>A0A6B9GCN4</accession>
<dbReference type="GO" id="GO:0016829">
    <property type="term" value="F:lyase activity"/>
    <property type="evidence" value="ECO:0007669"/>
    <property type="project" value="UniProtKB-KW"/>
</dbReference>
<keyword evidence="4" id="KW-0614">Plasmid</keyword>
<dbReference type="AlphaFoldDB" id="A0A6B9GCN4"/>